<dbReference type="InterPro" id="IPR050298">
    <property type="entry name" value="Gram-neg_bact_OMP"/>
</dbReference>
<evidence type="ECO:0000256" key="5">
    <source>
        <dbReference type="ARBA" id="ARBA00022692"/>
    </source>
</evidence>
<dbReference type="CDD" id="cd00342">
    <property type="entry name" value="gram_neg_porins"/>
    <property type="match status" value="1"/>
</dbReference>
<dbReference type="PRINTS" id="PR00184">
    <property type="entry name" value="NEISSPPORIN"/>
</dbReference>
<keyword evidence="3" id="KW-0813">Transport</keyword>
<dbReference type="InterPro" id="IPR001702">
    <property type="entry name" value="Porin_Gram-ve"/>
</dbReference>
<dbReference type="PANTHER" id="PTHR34501">
    <property type="entry name" value="PROTEIN YDDL-RELATED"/>
    <property type="match status" value="1"/>
</dbReference>
<organism evidence="12 13">
    <name type="scientific">Pararobbsia alpina</name>
    <dbReference type="NCBI Taxonomy" id="621374"/>
    <lineage>
        <taxon>Bacteria</taxon>
        <taxon>Pseudomonadati</taxon>
        <taxon>Pseudomonadota</taxon>
        <taxon>Betaproteobacteria</taxon>
        <taxon>Burkholderiales</taxon>
        <taxon>Burkholderiaceae</taxon>
        <taxon>Pararobbsia</taxon>
    </lineage>
</organism>
<evidence type="ECO:0000256" key="9">
    <source>
        <dbReference type="ARBA" id="ARBA00023136"/>
    </source>
</evidence>
<dbReference type="GO" id="GO:0046930">
    <property type="term" value="C:pore complex"/>
    <property type="evidence" value="ECO:0007669"/>
    <property type="project" value="UniProtKB-KW"/>
</dbReference>
<gene>
    <name evidence="12" type="ORF">LMG28138_03590</name>
</gene>
<evidence type="ECO:0000256" key="10">
    <source>
        <dbReference type="ARBA" id="ARBA00023237"/>
    </source>
</evidence>
<keyword evidence="7" id="KW-0406">Ion transport</keyword>
<evidence type="ECO:0000256" key="3">
    <source>
        <dbReference type="ARBA" id="ARBA00022448"/>
    </source>
</evidence>
<keyword evidence="6" id="KW-0732">Signal</keyword>
<dbReference type="PRINTS" id="PR00182">
    <property type="entry name" value="ECOLNEIPORIN"/>
</dbReference>
<evidence type="ECO:0000256" key="1">
    <source>
        <dbReference type="ARBA" id="ARBA00004571"/>
    </source>
</evidence>
<dbReference type="AlphaFoldDB" id="A0A6S7BAK8"/>
<dbReference type="Proteomes" id="UP000494115">
    <property type="component" value="Unassembled WGS sequence"/>
</dbReference>
<protein>
    <submittedName>
        <fullName evidence="12">Outer membrane porin protein 32</fullName>
    </submittedName>
</protein>
<dbReference type="InterPro" id="IPR002299">
    <property type="entry name" value="Porin_Neis"/>
</dbReference>
<name>A0A6S7BAK8_9BURK</name>
<sequence length="358" mass="37568">MVVLEKWISKVIFGGVITLSCGMAQAQSSMTLYGIVDAGLLYTNKTPNPTTFQNEGGQFSMNDSGSSPSQFGMKGVEDLGGGLKAEFDLESGIDMANGGYDDSNGNLFGREAWVALDGNFGDLKAGLQFSPFFFAVAESDPRDLSQFGSALILFIDNAVATGIFTSNAVSYTSPNIDGLKGSVMLALGGAAGDFQAGRQYSASLKYENGGLMVNAAIFDGNSGGTAQTPVPTTLALEGRTIGAAYRFGDLTAKASVVNYKVAGELNNYVYGAGLDYTWLPKWDLNGGVWFTSDRSDTTNHSLMAALGTEYYLSPETSLYAQIGLVDNHGAETTGLAIGALNAVQGMTLGADMGVRHTF</sequence>
<reference evidence="12 13" key="1">
    <citation type="submission" date="2020-04" db="EMBL/GenBank/DDBJ databases">
        <authorList>
            <person name="De Canck E."/>
        </authorList>
    </citation>
    <scope>NUCLEOTIDE SEQUENCE [LARGE SCALE GENOMIC DNA]</scope>
    <source>
        <strain evidence="12 13">LMG 28138</strain>
    </source>
</reference>
<dbReference type="Pfam" id="PF13609">
    <property type="entry name" value="Porin_4"/>
    <property type="match status" value="1"/>
</dbReference>
<accession>A0A6S7BAK8</accession>
<dbReference type="InterPro" id="IPR033900">
    <property type="entry name" value="Gram_neg_porin_domain"/>
</dbReference>
<dbReference type="GO" id="GO:0015288">
    <property type="term" value="F:porin activity"/>
    <property type="evidence" value="ECO:0007669"/>
    <property type="project" value="UniProtKB-KW"/>
</dbReference>
<dbReference type="GO" id="GO:0009279">
    <property type="term" value="C:cell outer membrane"/>
    <property type="evidence" value="ECO:0007669"/>
    <property type="project" value="UniProtKB-SubCell"/>
</dbReference>
<evidence type="ECO:0000259" key="11">
    <source>
        <dbReference type="Pfam" id="PF13609"/>
    </source>
</evidence>
<evidence type="ECO:0000313" key="13">
    <source>
        <dbReference type="Proteomes" id="UP000494115"/>
    </source>
</evidence>
<dbReference type="PROSITE" id="PS51257">
    <property type="entry name" value="PROKAR_LIPOPROTEIN"/>
    <property type="match status" value="1"/>
</dbReference>
<dbReference type="InterPro" id="IPR023614">
    <property type="entry name" value="Porin_dom_sf"/>
</dbReference>
<comment type="subcellular location">
    <subcellularLocation>
        <location evidence="1">Cell outer membrane</location>
        <topology evidence="1">Multi-pass membrane protein</topology>
    </subcellularLocation>
</comment>
<keyword evidence="4" id="KW-1134">Transmembrane beta strand</keyword>
<evidence type="ECO:0000256" key="4">
    <source>
        <dbReference type="ARBA" id="ARBA00022452"/>
    </source>
</evidence>
<dbReference type="Gene3D" id="2.40.160.10">
    <property type="entry name" value="Porin"/>
    <property type="match status" value="1"/>
</dbReference>
<proteinExistence type="predicted"/>
<dbReference type="EMBL" id="CADIKM010000018">
    <property type="protein sequence ID" value="CAB3793846.1"/>
    <property type="molecule type" value="Genomic_DNA"/>
</dbReference>
<evidence type="ECO:0000313" key="12">
    <source>
        <dbReference type="EMBL" id="CAB3793846.1"/>
    </source>
</evidence>
<dbReference type="SUPFAM" id="SSF56935">
    <property type="entry name" value="Porins"/>
    <property type="match status" value="1"/>
</dbReference>
<dbReference type="PANTHER" id="PTHR34501:SF9">
    <property type="entry name" value="MAJOR OUTER MEMBRANE PROTEIN P.IA"/>
    <property type="match status" value="1"/>
</dbReference>
<evidence type="ECO:0000256" key="8">
    <source>
        <dbReference type="ARBA" id="ARBA00023114"/>
    </source>
</evidence>
<evidence type="ECO:0000256" key="6">
    <source>
        <dbReference type="ARBA" id="ARBA00022729"/>
    </source>
</evidence>
<feature type="domain" description="Porin" evidence="11">
    <location>
        <begin position="16"/>
        <end position="329"/>
    </location>
</feature>
<keyword evidence="5" id="KW-0812">Transmembrane</keyword>
<keyword evidence="13" id="KW-1185">Reference proteome</keyword>
<keyword evidence="8" id="KW-0626">Porin</keyword>
<comment type="subunit">
    <text evidence="2">Homotrimer.</text>
</comment>
<keyword evidence="10" id="KW-0998">Cell outer membrane</keyword>
<keyword evidence="9" id="KW-0472">Membrane</keyword>
<evidence type="ECO:0000256" key="7">
    <source>
        <dbReference type="ARBA" id="ARBA00023065"/>
    </source>
</evidence>
<dbReference type="GO" id="GO:0034220">
    <property type="term" value="P:monoatomic ion transmembrane transport"/>
    <property type="evidence" value="ECO:0007669"/>
    <property type="project" value="InterPro"/>
</dbReference>
<evidence type="ECO:0000256" key="2">
    <source>
        <dbReference type="ARBA" id="ARBA00011233"/>
    </source>
</evidence>